<gene>
    <name evidence="1" type="ORF">J3R30DRAFT_121147</name>
</gene>
<dbReference type="OrthoDB" id="2823831at2759"/>
<evidence type="ECO:0000313" key="2">
    <source>
        <dbReference type="Proteomes" id="UP001150266"/>
    </source>
</evidence>
<keyword evidence="2" id="KW-1185">Reference proteome</keyword>
<dbReference type="Proteomes" id="UP001150266">
    <property type="component" value="Unassembled WGS sequence"/>
</dbReference>
<protein>
    <recommendedName>
        <fullName evidence="3">F-box domain-containing protein</fullName>
    </recommendedName>
</protein>
<evidence type="ECO:0000313" key="1">
    <source>
        <dbReference type="EMBL" id="KAJ4490680.1"/>
    </source>
</evidence>
<reference evidence="1" key="1">
    <citation type="submission" date="2022-08" db="EMBL/GenBank/DDBJ databases">
        <title>A Global Phylogenomic Analysis of the Shiitake Genus Lentinula.</title>
        <authorList>
            <consortium name="DOE Joint Genome Institute"/>
            <person name="Sierra-Patev S."/>
            <person name="Min B."/>
            <person name="Naranjo-Ortiz M."/>
            <person name="Looney B."/>
            <person name="Konkel Z."/>
            <person name="Slot J.C."/>
            <person name="Sakamoto Y."/>
            <person name="Steenwyk J.L."/>
            <person name="Rokas A."/>
            <person name="Carro J."/>
            <person name="Camarero S."/>
            <person name="Ferreira P."/>
            <person name="Molpeceres G."/>
            <person name="Ruiz-Duenas F.J."/>
            <person name="Serrano A."/>
            <person name="Henrissat B."/>
            <person name="Drula E."/>
            <person name="Hughes K.W."/>
            <person name="Mata J.L."/>
            <person name="Ishikawa N.K."/>
            <person name="Vargas-Isla R."/>
            <person name="Ushijima S."/>
            <person name="Smith C.A."/>
            <person name="Ahrendt S."/>
            <person name="Andreopoulos W."/>
            <person name="He G."/>
            <person name="Labutti K."/>
            <person name="Lipzen A."/>
            <person name="Ng V."/>
            <person name="Riley R."/>
            <person name="Sandor L."/>
            <person name="Barry K."/>
            <person name="Martinez A.T."/>
            <person name="Xiao Y."/>
            <person name="Gibbons J.G."/>
            <person name="Terashima K."/>
            <person name="Grigoriev I.V."/>
            <person name="Hibbett D.S."/>
        </authorList>
    </citation>
    <scope>NUCLEOTIDE SEQUENCE</scope>
    <source>
        <strain evidence="1">JLM2183</strain>
    </source>
</reference>
<evidence type="ECO:0008006" key="3">
    <source>
        <dbReference type="Google" id="ProtNLM"/>
    </source>
</evidence>
<accession>A0A9W9AUA5</accession>
<dbReference type="EMBL" id="JAOTPV010000001">
    <property type="protein sequence ID" value="KAJ4490680.1"/>
    <property type="molecule type" value="Genomic_DNA"/>
</dbReference>
<comment type="caution">
    <text evidence="1">The sequence shown here is derived from an EMBL/GenBank/DDBJ whole genome shotgun (WGS) entry which is preliminary data.</text>
</comment>
<name>A0A9W9AUA5_9AGAR</name>
<dbReference type="AlphaFoldDB" id="A0A9W9AUA5"/>
<sequence>MESRNRCYVNYLPVELLREVFIYLLPDQDWRLQDTPPPQLLLVQICSYWRNVALTYPRLWSTFMVVSPIKRHIPMIKLWLKRSGQYPLTLYIDHHNSDAEETIMTTNAVIELLRPHVHRWKSATFFFFAEYIQSSFLALPHDEYPLLETLSLDLTGAFYRGPDYMEQVEKIFIPSSSPRLRAITWETYGLPLCIPPFPSNIMCLSGGFMVNFSLFNALSGLSNLQTLRLHGGVQHGIVPPPRPILQILHRLHALELRTALCTSSLLDSITTPSLKILVTSIQLEEKTQISLCSFISRCRCRLRAFSYFDAWGNDLDNTFFEQFLVSPHMAWLYELNIITSDSDTVLRILSRVDTNEPILPSLNRLWLLTWSCQGKLLLDMLEYHANDFHPPTGNMMSEPLFSPRCPHPGRYMFIPVAGYSLCIQVNWYKSHGEVSQWLKSNVRAQCGRVQVQTINLAEILKF</sequence>
<proteinExistence type="predicted"/>
<organism evidence="1 2">
    <name type="scientific">Lentinula aciculospora</name>
    <dbReference type="NCBI Taxonomy" id="153920"/>
    <lineage>
        <taxon>Eukaryota</taxon>
        <taxon>Fungi</taxon>
        <taxon>Dikarya</taxon>
        <taxon>Basidiomycota</taxon>
        <taxon>Agaricomycotina</taxon>
        <taxon>Agaricomycetes</taxon>
        <taxon>Agaricomycetidae</taxon>
        <taxon>Agaricales</taxon>
        <taxon>Marasmiineae</taxon>
        <taxon>Omphalotaceae</taxon>
        <taxon>Lentinula</taxon>
    </lineage>
</organism>